<dbReference type="PANTHER" id="PTHR28595:SF1">
    <property type="entry name" value="LARGE RIBOSOMAL SUBUNIT PROTEIN ML54"/>
    <property type="match status" value="1"/>
</dbReference>
<dbReference type="PANTHER" id="PTHR28595">
    <property type="entry name" value="39S RIBOSOMAL PROTEIN L54, MITOCHONDRIAL"/>
    <property type="match status" value="1"/>
</dbReference>
<evidence type="ECO:0000313" key="9">
    <source>
        <dbReference type="EMBL" id="GLB34539.1"/>
    </source>
</evidence>
<organism evidence="9 10">
    <name type="scientific">Lyophyllum shimeji</name>
    <name type="common">Hon-shimeji</name>
    <name type="synonym">Tricholoma shimeji</name>
    <dbReference type="NCBI Taxonomy" id="47721"/>
    <lineage>
        <taxon>Eukaryota</taxon>
        <taxon>Fungi</taxon>
        <taxon>Dikarya</taxon>
        <taxon>Basidiomycota</taxon>
        <taxon>Agaricomycotina</taxon>
        <taxon>Agaricomycetes</taxon>
        <taxon>Agaricomycetidae</taxon>
        <taxon>Agaricales</taxon>
        <taxon>Tricholomatineae</taxon>
        <taxon>Lyophyllaceae</taxon>
        <taxon>Lyophyllum</taxon>
    </lineage>
</organism>
<comment type="similarity">
    <text evidence="6">Belongs to the mitochondrion-specific ribosomal protein mL54 family.</text>
</comment>
<evidence type="ECO:0000256" key="8">
    <source>
        <dbReference type="SAM" id="MobiDB-lite"/>
    </source>
</evidence>
<feature type="compositionally biased region" description="Low complexity" evidence="8">
    <location>
        <begin position="38"/>
        <end position="48"/>
    </location>
</feature>
<evidence type="ECO:0000256" key="2">
    <source>
        <dbReference type="ARBA" id="ARBA00022946"/>
    </source>
</evidence>
<dbReference type="Pfam" id="PF08561">
    <property type="entry name" value="Ribosomal_L37"/>
    <property type="match status" value="1"/>
</dbReference>
<sequence>MSFLRVLQRPQFCSLCRARGFFTTAVSRSNAAEKPKKAPAGGAAARPPSSCARDTVITGVNYLKGQPPVLARADEEYPEWLWTILQPKVYPDDGPGQELYVDAVIYVMDGGLGWFWTVLLLFV</sequence>
<dbReference type="Proteomes" id="UP001063166">
    <property type="component" value="Unassembled WGS sequence"/>
</dbReference>
<comment type="caution">
    <text evidence="9">The sequence shown here is derived from an EMBL/GenBank/DDBJ whole genome shotgun (WGS) entry which is preliminary data.</text>
</comment>
<evidence type="ECO:0000256" key="1">
    <source>
        <dbReference type="ARBA" id="ARBA00004173"/>
    </source>
</evidence>
<accession>A0A9P3UHV5</accession>
<protein>
    <recommendedName>
        <fullName evidence="7">Large ribosomal subunit protein mL54</fullName>
    </recommendedName>
</protein>
<keyword evidence="3 9" id="KW-0689">Ribosomal protein</keyword>
<dbReference type="OrthoDB" id="10252718at2759"/>
<proteinExistence type="inferred from homology"/>
<keyword evidence="5" id="KW-0687">Ribonucleoprotein</keyword>
<comment type="subcellular location">
    <subcellularLocation>
        <location evidence="1">Mitochondrion</location>
    </subcellularLocation>
</comment>
<keyword evidence="4" id="KW-0496">Mitochondrion</keyword>
<feature type="region of interest" description="Disordered" evidence="8">
    <location>
        <begin position="28"/>
        <end position="49"/>
    </location>
</feature>
<evidence type="ECO:0000256" key="7">
    <source>
        <dbReference type="ARBA" id="ARBA00035179"/>
    </source>
</evidence>
<dbReference type="GO" id="GO:0005762">
    <property type="term" value="C:mitochondrial large ribosomal subunit"/>
    <property type="evidence" value="ECO:0007669"/>
    <property type="project" value="TreeGrafter"/>
</dbReference>
<reference evidence="9" key="1">
    <citation type="submission" date="2022-07" db="EMBL/GenBank/DDBJ databases">
        <title>The genome of Lyophyllum shimeji provides insight into the initial evolution of ectomycorrhizal fungal genome.</title>
        <authorList>
            <person name="Kobayashi Y."/>
            <person name="Shibata T."/>
            <person name="Hirakawa H."/>
            <person name="Shigenobu S."/>
            <person name="Nishiyama T."/>
            <person name="Yamada A."/>
            <person name="Hasebe M."/>
            <person name="Kawaguchi M."/>
        </authorList>
    </citation>
    <scope>NUCLEOTIDE SEQUENCE</scope>
    <source>
        <strain evidence="9">AT787</strain>
    </source>
</reference>
<evidence type="ECO:0000256" key="3">
    <source>
        <dbReference type="ARBA" id="ARBA00022980"/>
    </source>
</evidence>
<name>A0A9P3UHV5_LYOSH</name>
<evidence type="ECO:0000256" key="4">
    <source>
        <dbReference type="ARBA" id="ARBA00023128"/>
    </source>
</evidence>
<evidence type="ECO:0000256" key="6">
    <source>
        <dbReference type="ARBA" id="ARBA00033752"/>
    </source>
</evidence>
<evidence type="ECO:0000313" key="10">
    <source>
        <dbReference type="Proteomes" id="UP001063166"/>
    </source>
</evidence>
<dbReference type="EMBL" id="BRPK01000002">
    <property type="protein sequence ID" value="GLB34539.1"/>
    <property type="molecule type" value="Genomic_DNA"/>
</dbReference>
<dbReference type="GO" id="GO:0003735">
    <property type="term" value="F:structural constituent of ribosome"/>
    <property type="evidence" value="ECO:0007669"/>
    <property type="project" value="TreeGrafter"/>
</dbReference>
<gene>
    <name evidence="9" type="ORF">LshimejAT787_0201040</name>
</gene>
<dbReference type="AlphaFoldDB" id="A0A9P3UHV5"/>
<keyword evidence="2" id="KW-0809">Transit peptide</keyword>
<evidence type="ECO:0000256" key="5">
    <source>
        <dbReference type="ARBA" id="ARBA00023274"/>
    </source>
</evidence>
<keyword evidence="10" id="KW-1185">Reference proteome</keyword>
<dbReference type="InterPro" id="IPR013870">
    <property type="entry name" value="Ribosomal_mL54"/>
</dbReference>